<evidence type="ECO:0000313" key="4">
    <source>
        <dbReference type="Proteomes" id="UP000078062"/>
    </source>
</evidence>
<evidence type="ECO:0000313" key="3">
    <source>
        <dbReference type="EMBL" id="ANH48667.1"/>
    </source>
</evidence>
<keyword evidence="1" id="KW-0175">Coiled coil</keyword>
<dbReference type="Proteomes" id="UP000078062">
    <property type="component" value="Chromosome"/>
</dbReference>
<sequence>MNTNNKNKNASHLTHEMKKEHGGLAEANKRANEQPILSIVTEELWKLANAKQGVINAKNKRIDAQKTIIQNMEKEKQAMEEEQQERDKEIQIMERLKELGHQLKNMQQLPNDSDTIDIEPEDEKD</sequence>
<reference evidence="3 4" key="1">
    <citation type="submission" date="2014-04" db="EMBL/GenBank/DDBJ databases">
        <title>Detecting global and local adaptation in a worldwide sample of Helicobacter pylori genomes.</title>
        <authorList>
            <person name="Montano V."/>
            <person name="Didelot X."/>
            <person name="Foll M."/>
            <person name="Linz B."/>
            <person name="Reinhardt R."/>
            <person name="Suerbaum S."/>
            <person name="Moodley Y."/>
            <person name="Jensen J.D."/>
        </authorList>
    </citation>
    <scope>NUCLEOTIDE SEQUENCE [LARGE SCALE GENOMIC DNA]</scope>
    <source>
        <strain evidence="3 4">K26A1</strain>
    </source>
</reference>
<organism evidence="3 4">
    <name type="scientific">Helicobacter pylori</name>
    <name type="common">Campylobacter pylori</name>
    <dbReference type="NCBI Taxonomy" id="210"/>
    <lineage>
        <taxon>Bacteria</taxon>
        <taxon>Pseudomonadati</taxon>
        <taxon>Campylobacterota</taxon>
        <taxon>Epsilonproteobacteria</taxon>
        <taxon>Campylobacterales</taxon>
        <taxon>Helicobacteraceae</taxon>
        <taxon>Helicobacter</taxon>
    </lineage>
</organism>
<proteinExistence type="predicted"/>
<evidence type="ECO:0000256" key="1">
    <source>
        <dbReference type="SAM" id="Coils"/>
    </source>
</evidence>
<name>A0A1A9HDF3_HELPX</name>
<feature type="compositionally biased region" description="Basic and acidic residues" evidence="2">
    <location>
        <begin position="13"/>
        <end position="29"/>
    </location>
</feature>
<dbReference type="PATRIC" id="fig|210.2441.peg.1215"/>
<feature type="compositionally biased region" description="Polar residues" evidence="2">
    <location>
        <begin position="1"/>
        <end position="12"/>
    </location>
</feature>
<evidence type="ECO:0000256" key="2">
    <source>
        <dbReference type="SAM" id="MobiDB-lite"/>
    </source>
</evidence>
<feature type="coiled-coil region" evidence="1">
    <location>
        <begin position="55"/>
        <end position="99"/>
    </location>
</feature>
<feature type="compositionally biased region" description="Polar residues" evidence="2">
    <location>
        <begin position="104"/>
        <end position="113"/>
    </location>
</feature>
<gene>
    <name evidence="3" type="ORF">AA977_05940</name>
</gene>
<feature type="compositionally biased region" description="Acidic residues" evidence="2">
    <location>
        <begin position="114"/>
        <end position="125"/>
    </location>
</feature>
<dbReference type="RefSeq" id="WP_064434928.1">
    <property type="nucleotide sequence ID" value="NZ_CP011486.1"/>
</dbReference>
<dbReference type="AlphaFoldDB" id="A0A1A9HDF3"/>
<feature type="region of interest" description="Disordered" evidence="2">
    <location>
        <begin position="1"/>
        <end position="29"/>
    </location>
</feature>
<accession>A0A1A9HDF3</accession>
<protein>
    <submittedName>
        <fullName evidence="3">Uncharacterized protein</fullName>
    </submittedName>
</protein>
<feature type="region of interest" description="Disordered" evidence="2">
    <location>
        <begin position="104"/>
        <end position="125"/>
    </location>
</feature>
<dbReference type="EMBL" id="CP011486">
    <property type="protein sequence ID" value="ANH48667.1"/>
    <property type="molecule type" value="Genomic_DNA"/>
</dbReference>